<accession>A0A316URL1</accession>
<dbReference type="RefSeq" id="XP_025362561.1">
    <property type="nucleotide sequence ID" value="XM_025505972.1"/>
</dbReference>
<dbReference type="GeneID" id="37027795"/>
<evidence type="ECO:0000256" key="1">
    <source>
        <dbReference type="SAM" id="MobiDB-lite"/>
    </source>
</evidence>
<name>A0A316URL1_9BASI</name>
<keyword evidence="3" id="KW-1185">Reference proteome</keyword>
<dbReference type="Proteomes" id="UP000245884">
    <property type="component" value="Unassembled WGS sequence"/>
</dbReference>
<feature type="compositionally biased region" description="Polar residues" evidence="1">
    <location>
        <begin position="25"/>
        <end position="35"/>
    </location>
</feature>
<evidence type="ECO:0000313" key="3">
    <source>
        <dbReference type="Proteomes" id="UP000245884"/>
    </source>
</evidence>
<dbReference type="InterPro" id="IPR029058">
    <property type="entry name" value="AB_hydrolase_fold"/>
</dbReference>
<dbReference type="STRING" id="1569628.A0A316URL1"/>
<dbReference type="EMBL" id="KZ819666">
    <property type="protein sequence ID" value="PWN27949.1"/>
    <property type="molecule type" value="Genomic_DNA"/>
</dbReference>
<feature type="region of interest" description="Disordered" evidence="1">
    <location>
        <begin position="1"/>
        <end position="35"/>
    </location>
</feature>
<feature type="region of interest" description="Disordered" evidence="1">
    <location>
        <begin position="167"/>
        <end position="189"/>
    </location>
</feature>
<dbReference type="OrthoDB" id="437457at2759"/>
<organism evidence="2 3">
    <name type="scientific">Jaminaea rosea</name>
    <dbReference type="NCBI Taxonomy" id="1569628"/>
    <lineage>
        <taxon>Eukaryota</taxon>
        <taxon>Fungi</taxon>
        <taxon>Dikarya</taxon>
        <taxon>Basidiomycota</taxon>
        <taxon>Ustilaginomycotina</taxon>
        <taxon>Exobasidiomycetes</taxon>
        <taxon>Microstromatales</taxon>
        <taxon>Microstromatales incertae sedis</taxon>
        <taxon>Jaminaea</taxon>
    </lineage>
</organism>
<sequence>MPAPNSTFEAHPLPAEPLKKPRPRASTSTFPHLSFSPSPTGVDTNLLILLHGAGDSAAPFHILATKRLQHILPQTATLTLQGQKRIPWLPPEETACCYWDVVDEVTGMPVEREDPRDFLRRWTGLLDHLVDECGWKPERIHVFGFAHGGSAGLEGAAVWPRERKRRWAERKKEEDEEGSTAASSPPPRLGSLISVSGPLLSLPTFEGGPLATPVLYLSPPKSAATDRHLRELRRAFANVERVALVGGEEGTPRMPSSKAEWDPIMLFWSKLLSQRSTLEMEGEVYQVKPSS</sequence>
<proteinExistence type="predicted"/>
<dbReference type="AlphaFoldDB" id="A0A316URL1"/>
<dbReference type="Gene3D" id="3.40.50.1820">
    <property type="entry name" value="alpha/beta hydrolase"/>
    <property type="match status" value="1"/>
</dbReference>
<dbReference type="SUPFAM" id="SSF53474">
    <property type="entry name" value="alpha/beta-Hydrolases"/>
    <property type="match status" value="1"/>
</dbReference>
<evidence type="ECO:0008006" key="4">
    <source>
        <dbReference type="Google" id="ProtNLM"/>
    </source>
</evidence>
<gene>
    <name evidence="2" type="ORF">BDZ90DRAFT_231729</name>
</gene>
<protein>
    <recommendedName>
        <fullName evidence="4">Phospholipase/carboxylesterase/thioesterase domain-containing protein</fullName>
    </recommendedName>
</protein>
<evidence type="ECO:0000313" key="2">
    <source>
        <dbReference type="EMBL" id="PWN27949.1"/>
    </source>
</evidence>
<reference evidence="2 3" key="1">
    <citation type="journal article" date="2018" name="Mol. Biol. Evol.">
        <title>Broad Genomic Sampling Reveals a Smut Pathogenic Ancestry of the Fungal Clade Ustilaginomycotina.</title>
        <authorList>
            <person name="Kijpornyongpan T."/>
            <person name="Mondo S.J."/>
            <person name="Barry K."/>
            <person name="Sandor L."/>
            <person name="Lee J."/>
            <person name="Lipzen A."/>
            <person name="Pangilinan J."/>
            <person name="LaButti K."/>
            <person name="Hainaut M."/>
            <person name="Henrissat B."/>
            <person name="Grigoriev I.V."/>
            <person name="Spatafora J.W."/>
            <person name="Aime M.C."/>
        </authorList>
    </citation>
    <scope>NUCLEOTIDE SEQUENCE [LARGE SCALE GENOMIC DNA]</scope>
    <source>
        <strain evidence="2 3">MCA 5214</strain>
    </source>
</reference>